<dbReference type="AlphaFoldDB" id="A0A1H2LTE0"/>
<sequence>MKYLILIYRDQPTGEPCHEAHAALTSDLAVGGELIVAETLADPSQTKRVDAGTVVDGPLPGAGVQPAAFYLVECETLDCAIRHAARTPEAAAGRVEVRPVLGRGGLEM</sequence>
<proteinExistence type="inferred from homology"/>
<gene>
    <name evidence="3" type="ORF">SAMN04488563_6616</name>
</gene>
<dbReference type="Gene3D" id="3.30.70.1060">
    <property type="entry name" value="Dimeric alpha+beta barrel"/>
    <property type="match status" value="1"/>
</dbReference>
<reference evidence="4" key="1">
    <citation type="submission" date="2016-10" db="EMBL/GenBank/DDBJ databases">
        <authorList>
            <person name="Varghese N."/>
            <person name="Submissions S."/>
        </authorList>
    </citation>
    <scope>NUCLEOTIDE SEQUENCE [LARGE SCALE GENOMIC DNA]</scope>
    <source>
        <strain evidence="4">DSM 45079</strain>
    </source>
</reference>
<dbReference type="OrthoDB" id="5194131at2"/>
<dbReference type="RefSeq" id="WP_046771082.1">
    <property type="nucleotide sequence ID" value="NZ_LBMC01000039.1"/>
</dbReference>
<evidence type="ECO:0000313" key="3">
    <source>
        <dbReference type="EMBL" id="SDU84122.1"/>
    </source>
</evidence>
<comment type="similarity">
    <text evidence="1">Belongs to the YciI family.</text>
</comment>
<keyword evidence="4" id="KW-1185">Reference proteome</keyword>
<protein>
    <submittedName>
        <fullName evidence="3">Uncharacterized conserved protein</fullName>
    </submittedName>
</protein>
<dbReference type="InterPro" id="IPR005545">
    <property type="entry name" value="YCII"/>
</dbReference>
<name>A0A1H2LTE0_9ACTN</name>
<evidence type="ECO:0000313" key="4">
    <source>
        <dbReference type="Proteomes" id="UP000182977"/>
    </source>
</evidence>
<organism evidence="3 4">
    <name type="scientific">Jiangella alkaliphila</name>
    <dbReference type="NCBI Taxonomy" id="419479"/>
    <lineage>
        <taxon>Bacteria</taxon>
        <taxon>Bacillati</taxon>
        <taxon>Actinomycetota</taxon>
        <taxon>Actinomycetes</taxon>
        <taxon>Jiangellales</taxon>
        <taxon>Jiangellaceae</taxon>
        <taxon>Jiangella</taxon>
    </lineage>
</organism>
<evidence type="ECO:0000256" key="1">
    <source>
        <dbReference type="ARBA" id="ARBA00007689"/>
    </source>
</evidence>
<evidence type="ECO:0000259" key="2">
    <source>
        <dbReference type="Pfam" id="PF03795"/>
    </source>
</evidence>
<dbReference type="Proteomes" id="UP000182977">
    <property type="component" value="Chromosome I"/>
</dbReference>
<dbReference type="SUPFAM" id="SSF54909">
    <property type="entry name" value="Dimeric alpha+beta barrel"/>
    <property type="match status" value="1"/>
</dbReference>
<dbReference type="InterPro" id="IPR011008">
    <property type="entry name" value="Dimeric_a/b-barrel"/>
</dbReference>
<feature type="domain" description="YCII-related" evidence="2">
    <location>
        <begin position="1"/>
        <end position="101"/>
    </location>
</feature>
<dbReference type="STRING" id="419479.SAMN04488563_6616"/>
<accession>A0A1H2LTE0</accession>
<dbReference type="EMBL" id="LT629791">
    <property type="protein sequence ID" value="SDU84122.1"/>
    <property type="molecule type" value="Genomic_DNA"/>
</dbReference>
<dbReference type="Pfam" id="PF03795">
    <property type="entry name" value="YCII"/>
    <property type="match status" value="1"/>
</dbReference>